<reference evidence="1 2" key="1">
    <citation type="submission" date="2019-03" db="EMBL/GenBank/DDBJ databases">
        <title>First draft genome of Liparis tanakae, snailfish: a comprehensive survey of snailfish specific genes.</title>
        <authorList>
            <person name="Kim W."/>
            <person name="Song I."/>
            <person name="Jeong J.-H."/>
            <person name="Kim D."/>
            <person name="Kim S."/>
            <person name="Ryu S."/>
            <person name="Song J.Y."/>
            <person name="Lee S.K."/>
        </authorList>
    </citation>
    <scope>NUCLEOTIDE SEQUENCE [LARGE SCALE GENOMIC DNA]</scope>
    <source>
        <tissue evidence="1">Muscle</tissue>
    </source>
</reference>
<accession>A0A4Z2FA89</accession>
<protein>
    <submittedName>
        <fullName evidence="1">Uncharacterized protein</fullName>
    </submittedName>
</protein>
<keyword evidence="2" id="KW-1185">Reference proteome</keyword>
<dbReference type="EMBL" id="SRLO01001404">
    <property type="protein sequence ID" value="TNN38109.1"/>
    <property type="molecule type" value="Genomic_DNA"/>
</dbReference>
<sequence length="89" mass="9931">MVQYWFSDSRVVSRGLAFELQLTSFLEAYFPVGLPNLQISSRDEQAYPALTPLPIGCVAGTVTPGIWGRQHGGVRARGEFRQSKRNFLS</sequence>
<name>A0A4Z2FA89_9TELE</name>
<dbReference type="Proteomes" id="UP000314294">
    <property type="component" value="Unassembled WGS sequence"/>
</dbReference>
<gene>
    <name evidence="1" type="ORF">EYF80_051734</name>
</gene>
<dbReference type="AlphaFoldDB" id="A0A4Z2FA89"/>
<proteinExistence type="predicted"/>
<comment type="caution">
    <text evidence="1">The sequence shown here is derived from an EMBL/GenBank/DDBJ whole genome shotgun (WGS) entry which is preliminary data.</text>
</comment>
<evidence type="ECO:0000313" key="2">
    <source>
        <dbReference type="Proteomes" id="UP000314294"/>
    </source>
</evidence>
<organism evidence="1 2">
    <name type="scientific">Liparis tanakae</name>
    <name type="common">Tanaka's snailfish</name>
    <dbReference type="NCBI Taxonomy" id="230148"/>
    <lineage>
        <taxon>Eukaryota</taxon>
        <taxon>Metazoa</taxon>
        <taxon>Chordata</taxon>
        <taxon>Craniata</taxon>
        <taxon>Vertebrata</taxon>
        <taxon>Euteleostomi</taxon>
        <taxon>Actinopterygii</taxon>
        <taxon>Neopterygii</taxon>
        <taxon>Teleostei</taxon>
        <taxon>Neoteleostei</taxon>
        <taxon>Acanthomorphata</taxon>
        <taxon>Eupercaria</taxon>
        <taxon>Perciformes</taxon>
        <taxon>Cottioidei</taxon>
        <taxon>Cottales</taxon>
        <taxon>Liparidae</taxon>
        <taxon>Liparis</taxon>
    </lineage>
</organism>
<evidence type="ECO:0000313" key="1">
    <source>
        <dbReference type="EMBL" id="TNN38109.1"/>
    </source>
</evidence>